<dbReference type="AlphaFoldDB" id="A0AAV8R645"/>
<feature type="region of interest" description="Disordered" evidence="1">
    <location>
        <begin position="187"/>
        <end position="227"/>
    </location>
</feature>
<name>A0AAV8R645_ENSVE</name>
<protein>
    <recommendedName>
        <fullName evidence="4">Ataxin-2 C-terminal domain-containing protein</fullName>
    </recommendedName>
</protein>
<feature type="region of interest" description="Disordered" evidence="1">
    <location>
        <begin position="27"/>
        <end position="56"/>
    </location>
</feature>
<dbReference type="PANTHER" id="PTHR33790:SF10">
    <property type="entry name" value="PROTEIN EARLY RESPONSIVE TO DEHYDRATION 15"/>
    <property type="match status" value="1"/>
</dbReference>
<reference evidence="2 3" key="1">
    <citation type="submission" date="2022-12" db="EMBL/GenBank/DDBJ databases">
        <title>Chromosome-scale assembly of the Ensete ventricosum genome.</title>
        <authorList>
            <person name="Dussert Y."/>
            <person name="Stocks J."/>
            <person name="Wendawek A."/>
            <person name="Woldeyes F."/>
            <person name="Nichols R.A."/>
            <person name="Borrell J.S."/>
        </authorList>
    </citation>
    <scope>NUCLEOTIDE SEQUENCE [LARGE SCALE GENOMIC DNA]</scope>
    <source>
        <strain evidence="3">cv. Maze</strain>
        <tissue evidence="2">Seeds</tissue>
    </source>
</reference>
<evidence type="ECO:0008006" key="4">
    <source>
        <dbReference type="Google" id="ProtNLM"/>
    </source>
</evidence>
<evidence type="ECO:0000313" key="3">
    <source>
        <dbReference type="Proteomes" id="UP001222027"/>
    </source>
</evidence>
<keyword evidence="3" id="KW-1185">Reference proteome</keyword>
<evidence type="ECO:0000256" key="1">
    <source>
        <dbReference type="SAM" id="MobiDB-lite"/>
    </source>
</evidence>
<proteinExistence type="predicted"/>
<feature type="compositionally biased region" description="Polar residues" evidence="1">
    <location>
        <begin position="33"/>
        <end position="45"/>
    </location>
</feature>
<dbReference type="InterPro" id="IPR040414">
    <property type="entry name" value="CID1/CID2"/>
</dbReference>
<evidence type="ECO:0000313" key="2">
    <source>
        <dbReference type="EMBL" id="KAJ8492020.1"/>
    </source>
</evidence>
<dbReference type="Proteomes" id="UP001222027">
    <property type="component" value="Unassembled WGS sequence"/>
</dbReference>
<accession>A0AAV8R645</accession>
<dbReference type="PANTHER" id="PTHR33790">
    <property type="entry name" value="OS05G0344200 PROTEIN"/>
    <property type="match status" value="1"/>
</dbReference>
<sequence length="227" mass="25289">MWVPPTTLAHASLKAITQTSLRFYPNQTPPTFWPSSDNPSKSSDVLSGRSDKKGSNNWEIMSTMAASSGATGKSMLNPNAPLFIPMAFQQVEDFSTEWWELVKTTTWFREHWLHQHQDQETFDAADEEEDVINLLPDSFDLGVGDELSILEAEHDGAAGDQISTALKKERIENGLPSDAEAVARSLGLKSPKNGSSISILEPKRHREKPAQRLSPRCSPRHVIQQPR</sequence>
<organism evidence="2 3">
    <name type="scientific">Ensete ventricosum</name>
    <name type="common">Abyssinian banana</name>
    <name type="synonym">Musa ensete</name>
    <dbReference type="NCBI Taxonomy" id="4639"/>
    <lineage>
        <taxon>Eukaryota</taxon>
        <taxon>Viridiplantae</taxon>
        <taxon>Streptophyta</taxon>
        <taxon>Embryophyta</taxon>
        <taxon>Tracheophyta</taxon>
        <taxon>Spermatophyta</taxon>
        <taxon>Magnoliopsida</taxon>
        <taxon>Liliopsida</taxon>
        <taxon>Zingiberales</taxon>
        <taxon>Musaceae</taxon>
        <taxon>Ensete</taxon>
    </lineage>
</organism>
<comment type="caution">
    <text evidence="2">The sequence shown here is derived from an EMBL/GenBank/DDBJ whole genome shotgun (WGS) entry which is preliminary data.</text>
</comment>
<gene>
    <name evidence="2" type="ORF">OPV22_013741</name>
</gene>
<dbReference type="EMBL" id="JAQQAF010000004">
    <property type="protein sequence ID" value="KAJ8492020.1"/>
    <property type="molecule type" value="Genomic_DNA"/>
</dbReference>
<feature type="compositionally biased region" description="Basic and acidic residues" evidence="1">
    <location>
        <begin position="201"/>
        <end position="210"/>
    </location>
</feature>